<evidence type="ECO:0000256" key="3">
    <source>
        <dbReference type="SAM" id="Phobius"/>
    </source>
</evidence>
<dbReference type="Pfam" id="PF00015">
    <property type="entry name" value="MCPsignal"/>
    <property type="match status" value="1"/>
</dbReference>
<feature type="domain" description="Methyl-accepting transducer" evidence="4">
    <location>
        <begin position="210"/>
        <end position="460"/>
    </location>
</feature>
<evidence type="ECO:0000256" key="2">
    <source>
        <dbReference type="PROSITE-ProRule" id="PRU00284"/>
    </source>
</evidence>
<keyword evidence="3" id="KW-1133">Transmembrane helix</keyword>
<sequence>MSTIEQLMQEDLNRKNSIVVRATLVSVLLAACVDFFMKKDLALVLSILIGGGIGWGILAILHHFKKALAFIPYIASFLVSAVIFVIMENSISPSAFFLVYFILATAAIYMNGPVLWMGSALGLIVITMFIQLHHSVLPFETKNYVTIYLLHILVTILLSFQLKLAKQLTRQMYKLHSETQEMMAGNQKRQAALEENTAVISDMISSVNHTSQENYHGALEMTHSIADLSAGVQVQADSASAISHSLENTTAMGAEISRLSTELLKDAGAAQSASKRGNDLLTQLEIEITTFSFELTTISQKMFSLSIDVEEAVDFVKVIQGIAEQTNLLALNASIEAARAGESGRGFAVVAQEVRKLADLTNQTASQISTNLGKVKKETDETNSSISAAADNMKANLTLSRESKEAFLAIFEVINALKDKLTSYHQHIQLIETSSREIETAVNDFSSVVQEASASLEELAATIHSQTEQYSHLVHSLEDADTSMHKLIQLYRE</sequence>
<dbReference type="RefSeq" id="WP_101643381.1">
    <property type="nucleotide sequence ID" value="NZ_PGUY01000045.1"/>
</dbReference>
<dbReference type="GO" id="GO:0016020">
    <property type="term" value="C:membrane"/>
    <property type="evidence" value="ECO:0007669"/>
    <property type="project" value="InterPro"/>
</dbReference>
<proteinExistence type="predicted"/>
<keyword evidence="3" id="KW-0812">Transmembrane</keyword>
<organism evidence="5 6">
    <name type="scientific">Peribacillus deserti</name>
    <dbReference type="NCBI Taxonomy" id="673318"/>
    <lineage>
        <taxon>Bacteria</taxon>
        <taxon>Bacillati</taxon>
        <taxon>Bacillota</taxon>
        <taxon>Bacilli</taxon>
        <taxon>Bacillales</taxon>
        <taxon>Bacillaceae</taxon>
        <taxon>Peribacillus</taxon>
    </lineage>
</organism>
<feature type="transmembrane region" description="Helical" evidence="3">
    <location>
        <begin position="145"/>
        <end position="165"/>
    </location>
</feature>
<evidence type="ECO:0000256" key="1">
    <source>
        <dbReference type="ARBA" id="ARBA00023224"/>
    </source>
</evidence>
<dbReference type="AlphaFoldDB" id="A0A2N5M4F5"/>
<dbReference type="PANTHER" id="PTHR32089:SF114">
    <property type="entry name" value="METHYL-ACCEPTING CHEMOTAXIS PROTEIN MCPB"/>
    <property type="match status" value="1"/>
</dbReference>
<dbReference type="InterPro" id="IPR004089">
    <property type="entry name" value="MCPsignal_dom"/>
</dbReference>
<reference evidence="5 6" key="1">
    <citation type="submission" date="2017-11" db="EMBL/GenBank/DDBJ databases">
        <title>Comparitive Functional Genomics of Dry Heat Resistant strains isolated from the Viking Spacecraft.</title>
        <authorList>
            <person name="Seuylemezian A."/>
            <person name="Cooper K."/>
            <person name="Vaishampayan P."/>
        </authorList>
    </citation>
    <scope>NUCLEOTIDE SEQUENCE [LARGE SCALE GENOMIC DNA]</scope>
    <source>
        <strain evidence="5 6">V1-29</strain>
    </source>
</reference>
<dbReference type="GO" id="GO:0007165">
    <property type="term" value="P:signal transduction"/>
    <property type="evidence" value="ECO:0007669"/>
    <property type="project" value="UniProtKB-KW"/>
</dbReference>
<evidence type="ECO:0000313" key="6">
    <source>
        <dbReference type="Proteomes" id="UP000234748"/>
    </source>
</evidence>
<keyword evidence="1 2" id="KW-0807">Transducer</keyword>
<keyword evidence="6" id="KW-1185">Reference proteome</keyword>
<name>A0A2N5M4F5_9BACI</name>
<dbReference type="SMART" id="SM00283">
    <property type="entry name" value="MA"/>
    <property type="match status" value="1"/>
</dbReference>
<feature type="transmembrane region" description="Helical" evidence="3">
    <location>
        <begin position="43"/>
        <end position="61"/>
    </location>
</feature>
<comment type="caution">
    <text evidence="5">The sequence shown here is derived from an EMBL/GenBank/DDBJ whole genome shotgun (WGS) entry which is preliminary data.</text>
</comment>
<dbReference type="EMBL" id="PGUY01000045">
    <property type="protein sequence ID" value="PLT29153.1"/>
    <property type="molecule type" value="Genomic_DNA"/>
</dbReference>
<dbReference type="PROSITE" id="PS50111">
    <property type="entry name" value="CHEMOTAXIS_TRANSDUC_2"/>
    <property type="match status" value="1"/>
</dbReference>
<accession>A0A2N5M4F5</accession>
<dbReference type="Gene3D" id="1.10.287.950">
    <property type="entry name" value="Methyl-accepting chemotaxis protein"/>
    <property type="match status" value="1"/>
</dbReference>
<evidence type="ECO:0000313" key="5">
    <source>
        <dbReference type="EMBL" id="PLT29153.1"/>
    </source>
</evidence>
<dbReference type="PANTHER" id="PTHR32089">
    <property type="entry name" value="METHYL-ACCEPTING CHEMOTAXIS PROTEIN MCPB"/>
    <property type="match status" value="1"/>
</dbReference>
<feature type="transmembrane region" description="Helical" evidence="3">
    <location>
        <begin position="93"/>
        <end position="109"/>
    </location>
</feature>
<evidence type="ECO:0000259" key="4">
    <source>
        <dbReference type="PROSITE" id="PS50111"/>
    </source>
</evidence>
<feature type="transmembrane region" description="Helical" evidence="3">
    <location>
        <begin position="68"/>
        <end position="87"/>
    </location>
</feature>
<protein>
    <submittedName>
        <fullName evidence="5">Chemotaxis protein</fullName>
    </submittedName>
</protein>
<keyword evidence="3" id="KW-0472">Membrane</keyword>
<dbReference type="SUPFAM" id="SSF58104">
    <property type="entry name" value="Methyl-accepting chemotaxis protein (MCP) signaling domain"/>
    <property type="match status" value="1"/>
</dbReference>
<feature type="transmembrane region" description="Helical" evidence="3">
    <location>
        <begin position="114"/>
        <end position="133"/>
    </location>
</feature>
<dbReference type="Proteomes" id="UP000234748">
    <property type="component" value="Unassembled WGS sequence"/>
</dbReference>
<gene>
    <name evidence="5" type="ORF">CUU66_14505</name>
</gene>